<dbReference type="Proteomes" id="UP000265520">
    <property type="component" value="Unassembled WGS sequence"/>
</dbReference>
<dbReference type="GO" id="GO:0016301">
    <property type="term" value="F:kinase activity"/>
    <property type="evidence" value="ECO:0007669"/>
    <property type="project" value="UniProtKB-KW"/>
</dbReference>
<keyword evidence="1" id="KW-0418">Kinase</keyword>
<evidence type="ECO:0000313" key="2">
    <source>
        <dbReference type="Proteomes" id="UP000265520"/>
    </source>
</evidence>
<sequence length="121" mass="14004">MREFNAALLGKWCWRTLVDKAGLWFRVLAARYGVEIGCLREGGRSGSSWWREIVRIRDGIGDLGGEWRLIELSENKSSKVAEMSALGWEAGGEAWVWQRQLWVWEEEMLGECQALLHDFFL</sequence>
<protein>
    <submittedName>
        <fullName evidence="1">Receptor-like kinase</fullName>
    </submittedName>
</protein>
<evidence type="ECO:0000313" key="1">
    <source>
        <dbReference type="EMBL" id="MCI20658.1"/>
    </source>
</evidence>
<dbReference type="EMBL" id="LXQA010120946">
    <property type="protein sequence ID" value="MCI20658.1"/>
    <property type="molecule type" value="Genomic_DNA"/>
</dbReference>
<dbReference type="AlphaFoldDB" id="A0A392Q955"/>
<name>A0A392Q955_9FABA</name>
<keyword evidence="2" id="KW-1185">Reference proteome</keyword>
<reference evidence="1 2" key="1">
    <citation type="journal article" date="2018" name="Front. Plant Sci.">
        <title>Red Clover (Trifolium pratense) and Zigzag Clover (T. medium) - A Picture of Genomic Similarities and Differences.</title>
        <authorList>
            <person name="Dluhosova J."/>
            <person name="Istvanek J."/>
            <person name="Nedelnik J."/>
            <person name="Repkova J."/>
        </authorList>
    </citation>
    <scope>NUCLEOTIDE SEQUENCE [LARGE SCALE GENOMIC DNA]</scope>
    <source>
        <strain evidence="2">cv. 10/8</strain>
        <tissue evidence="1">Leaf</tissue>
    </source>
</reference>
<keyword evidence="1" id="KW-0675">Receptor</keyword>
<accession>A0A392Q955</accession>
<comment type="caution">
    <text evidence="1">The sequence shown here is derived from an EMBL/GenBank/DDBJ whole genome shotgun (WGS) entry which is preliminary data.</text>
</comment>
<proteinExistence type="predicted"/>
<organism evidence="1 2">
    <name type="scientific">Trifolium medium</name>
    <dbReference type="NCBI Taxonomy" id="97028"/>
    <lineage>
        <taxon>Eukaryota</taxon>
        <taxon>Viridiplantae</taxon>
        <taxon>Streptophyta</taxon>
        <taxon>Embryophyta</taxon>
        <taxon>Tracheophyta</taxon>
        <taxon>Spermatophyta</taxon>
        <taxon>Magnoliopsida</taxon>
        <taxon>eudicotyledons</taxon>
        <taxon>Gunneridae</taxon>
        <taxon>Pentapetalae</taxon>
        <taxon>rosids</taxon>
        <taxon>fabids</taxon>
        <taxon>Fabales</taxon>
        <taxon>Fabaceae</taxon>
        <taxon>Papilionoideae</taxon>
        <taxon>50 kb inversion clade</taxon>
        <taxon>NPAAA clade</taxon>
        <taxon>Hologalegina</taxon>
        <taxon>IRL clade</taxon>
        <taxon>Trifolieae</taxon>
        <taxon>Trifolium</taxon>
    </lineage>
</organism>
<keyword evidence="1" id="KW-0808">Transferase</keyword>